<evidence type="ECO:0000313" key="5">
    <source>
        <dbReference type="EMBL" id="KJY83924.1"/>
    </source>
</evidence>
<dbReference type="GO" id="GO:0016787">
    <property type="term" value="F:hydrolase activity"/>
    <property type="evidence" value="ECO:0007669"/>
    <property type="project" value="UniProtKB-KW"/>
</dbReference>
<keyword evidence="3" id="KW-0067">ATP-binding</keyword>
<reference evidence="5 6" key="1">
    <citation type="journal article" date="2015" name="BMC Genomics">
        <title>Genome mining reveals unlocked bioactive potential of marine Gram-negative bacteria.</title>
        <authorList>
            <person name="Machado H."/>
            <person name="Sonnenschein E.C."/>
            <person name="Melchiorsen J."/>
            <person name="Gram L."/>
        </authorList>
    </citation>
    <scope>NUCLEOTIDE SEQUENCE [LARGE SCALE GENOMIC DNA]</scope>
    <source>
        <strain evidence="5 6">S2757</strain>
    </source>
</reference>
<dbReference type="Pfam" id="PF02682">
    <property type="entry name" value="CT_C_D"/>
    <property type="match status" value="1"/>
</dbReference>
<dbReference type="SUPFAM" id="SSF50891">
    <property type="entry name" value="Cyclophilin-like"/>
    <property type="match status" value="1"/>
</dbReference>
<dbReference type="SUPFAM" id="SSF160467">
    <property type="entry name" value="PH0987 N-terminal domain-like"/>
    <property type="match status" value="1"/>
</dbReference>
<comment type="caution">
    <text evidence="5">The sequence shown here is derived from an EMBL/GenBank/DDBJ whole genome shotgun (WGS) entry which is preliminary data.</text>
</comment>
<dbReference type="STRING" id="579748.TW81_06240"/>
<protein>
    <submittedName>
        <fullName evidence="5">Allophanate hydrolase</fullName>
    </submittedName>
</protein>
<evidence type="ECO:0000259" key="4">
    <source>
        <dbReference type="SMART" id="SM00796"/>
    </source>
</evidence>
<evidence type="ECO:0000256" key="1">
    <source>
        <dbReference type="ARBA" id="ARBA00022741"/>
    </source>
</evidence>
<evidence type="ECO:0000256" key="2">
    <source>
        <dbReference type="ARBA" id="ARBA00022801"/>
    </source>
</evidence>
<accession>A0A0F4NM31</accession>
<dbReference type="GO" id="GO:0005524">
    <property type="term" value="F:ATP binding"/>
    <property type="evidence" value="ECO:0007669"/>
    <property type="project" value="UniProtKB-KW"/>
</dbReference>
<dbReference type="Gene3D" id="2.40.100.10">
    <property type="entry name" value="Cyclophilin-like"/>
    <property type="match status" value="1"/>
</dbReference>
<dbReference type="RefSeq" id="WP_045954846.1">
    <property type="nucleotide sequence ID" value="NZ_JXXV01000012.1"/>
</dbReference>
<dbReference type="PANTHER" id="PTHR34698">
    <property type="entry name" value="5-OXOPROLINASE SUBUNIT B"/>
    <property type="match status" value="1"/>
</dbReference>
<dbReference type="PATRIC" id="fig|579748.3.peg.1280"/>
<dbReference type="InterPro" id="IPR010016">
    <property type="entry name" value="PxpB"/>
</dbReference>
<organism evidence="5 6">
    <name type="scientific">Vibrio galatheae</name>
    <dbReference type="NCBI Taxonomy" id="579748"/>
    <lineage>
        <taxon>Bacteria</taxon>
        <taxon>Pseudomonadati</taxon>
        <taxon>Pseudomonadota</taxon>
        <taxon>Gammaproteobacteria</taxon>
        <taxon>Vibrionales</taxon>
        <taxon>Vibrionaceae</taxon>
        <taxon>Vibrio</taxon>
    </lineage>
</organism>
<dbReference type="InterPro" id="IPR003833">
    <property type="entry name" value="CT_C_D"/>
</dbReference>
<evidence type="ECO:0000256" key="3">
    <source>
        <dbReference type="ARBA" id="ARBA00022840"/>
    </source>
</evidence>
<dbReference type="AlphaFoldDB" id="A0A0F4NM31"/>
<dbReference type="PANTHER" id="PTHR34698:SF2">
    <property type="entry name" value="5-OXOPROLINASE SUBUNIT B"/>
    <property type="match status" value="1"/>
</dbReference>
<keyword evidence="2 5" id="KW-0378">Hydrolase</keyword>
<dbReference type="SMART" id="SM00796">
    <property type="entry name" value="AHS1"/>
    <property type="match status" value="1"/>
</dbReference>
<dbReference type="InterPro" id="IPR029000">
    <property type="entry name" value="Cyclophilin-like_dom_sf"/>
</dbReference>
<feature type="domain" description="Carboxyltransferase" evidence="4">
    <location>
        <begin position="5"/>
        <end position="205"/>
    </location>
</feature>
<evidence type="ECO:0000313" key="6">
    <source>
        <dbReference type="Proteomes" id="UP000033673"/>
    </source>
</evidence>
<keyword evidence="6" id="KW-1185">Reference proteome</keyword>
<dbReference type="OrthoDB" id="9778567at2"/>
<dbReference type="Proteomes" id="UP000033673">
    <property type="component" value="Unassembled WGS sequence"/>
</dbReference>
<sequence>MNIETSIDPVAECSILIRFHCQPNDHLSWVIGEISHYLSNQLGSWVMNVTPSFDSILVDYLPHRISIFEFVPYLEKLVTQALVNMPEAHVPEVIELPVYYDLSVGPDLQQYLDSGLSYEQVVATHTQTEYTVGAIGFSAGFAFLTDVDQSIRRPRKTTPRVSVPKGSVAIANNQTAVYPSETPGGWNIIGNCPVELYHPTEAKLLPFSIGTKVRFLAIDRDRFIELGGVISEGWQ</sequence>
<keyword evidence="1" id="KW-0547">Nucleotide-binding</keyword>
<name>A0A0F4NM31_9VIBR</name>
<gene>
    <name evidence="5" type="ORF">TW81_06240</name>
</gene>
<dbReference type="Gene3D" id="3.30.1360.40">
    <property type="match status" value="1"/>
</dbReference>
<proteinExistence type="predicted"/>
<dbReference type="EMBL" id="JXXV01000012">
    <property type="protein sequence ID" value="KJY83924.1"/>
    <property type="molecule type" value="Genomic_DNA"/>
</dbReference>